<dbReference type="KEGG" id="plei:Q9312_12680"/>
<evidence type="ECO:0000313" key="4">
    <source>
        <dbReference type="EMBL" id="WMS86073.1"/>
    </source>
</evidence>
<protein>
    <submittedName>
        <fullName evidence="4">Histidine phosphatase family protein</fullName>
        <ecNumber evidence="4">3.1.3.-</ecNumber>
    </submittedName>
</protein>
<gene>
    <name evidence="4" type="ORF">Q9312_12680</name>
</gene>
<evidence type="ECO:0000256" key="1">
    <source>
        <dbReference type="ARBA" id="ARBA00022801"/>
    </source>
</evidence>
<feature type="active site" description="Tele-phosphohistidine intermediate" evidence="2">
    <location>
        <position position="10"/>
    </location>
</feature>
<keyword evidence="5" id="KW-1185">Reference proteome</keyword>
<evidence type="ECO:0000256" key="3">
    <source>
        <dbReference type="PIRSR" id="PIRSR613078-2"/>
    </source>
</evidence>
<feature type="binding site" evidence="3">
    <location>
        <position position="59"/>
    </location>
    <ligand>
        <name>substrate</name>
    </ligand>
</feature>
<name>A0AA51RR06_9GAMM</name>
<dbReference type="GO" id="GO:0045820">
    <property type="term" value="P:negative regulation of glycolytic process"/>
    <property type="evidence" value="ECO:0007669"/>
    <property type="project" value="TreeGrafter"/>
</dbReference>
<dbReference type="GO" id="GO:0043456">
    <property type="term" value="P:regulation of pentose-phosphate shunt"/>
    <property type="evidence" value="ECO:0007669"/>
    <property type="project" value="TreeGrafter"/>
</dbReference>
<dbReference type="AlphaFoldDB" id="A0AA51RR06"/>
<dbReference type="PANTHER" id="PTHR46517:SF1">
    <property type="entry name" value="FRUCTOSE-2,6-BISPHOSPHATASE TIGAR"/>
    <property type="match status" value="1"/>
</dbReference>
<dbReference type="SUPFAM" id="SSF53254">
    <property type="entry name" value="Phosphoglycerate mutase-like"/>
    <property type="match status" value="1"/>
</dbReference>
<dbReference type="RefSeq" id="WP_309201224.1">
    <property type="nucleotide sequence ID" value="NZ_CP133548.1"/>
</dbReference>
<dbReference type="PIRSF" id="PIRSF000709">
    <property type="entry name" value="6PFK_2-Ptase"/>
    <property type="match status" value="1"/>
</dbReference>
<dbReference type="PANTHER" id="PTHR46517">
    <property type="entry name" value="FRUCTOSE-2,6-BISPHOSPHATASE TIGAR"/>
    <property type="match status" value="1"/>
</dbReference>
<dbReference type="InterPro" id="IPR051695">
    <property type="entry name" value="Phosphoglycerate_Mutase"/>
</dbReference>
<feature type="binding site" evidence="3">
    <location>
        <begin position="9"/>
        <end position="16"/>
    </location>
    <ligand>
        <name>substrate</name>
    </ligand>
</feature>
<evidence type="ECO:0000313" key="5">
    <source>
        <dbReference type="Proteomes" id="UP001239782"/>
    </source>
</evidence>
<dbReference type="GO" id="GO:0004331">
    <property type="term" value="F:fructose-2,6-bisphosphate 2-phosphatase activity"/>
    <property type="evidence" value="ECO:0007669"/>
    <property type="project" value="TreeGrafter"/>
</dbReference>
<dbReference type="EC" id="3.1.3.-" evidence="4"/>
<reference evidence="4 5" key="1">
    <citation type="submission" date="2023-08" db="EMBL/GenBank/DDBJ databases">
        <title>Pleionea litopenaei sp. nov., isolated from stomach of juvenile Litopenaeus vannamei.</title>
        <authorList>
            <person name="Rho A.M."/>
            <person name="Hwang C.Y."/>
        </authorList>
    </citation>
    <scope>NUCLEOTIDE SEQUENCE [LARGE SCALE GENOMIC DNA]</scope>
    <source>
        <strain evidence="4 5">HL-JVS1</strain>
    </source>
</reference>
<proteinExistence type="predicted"/>
<feature type="active site" description="Proton donor/acceptor" evidence="2">
    <location>
        <position position="83"/>
    </location>
</feature>
<sequence length="193" mass="21920">MHTKILLARHGETLWNKEQRLQGQLDSPLSATGIEQAEKLAQALGCYNISRIYSSPLNRAYQTALTFAATCHQDVEVLDALKERHFGDWQGRLYQEVQTHKNFSEIFKQVTDTPPPNGESALQAQQRILNALKSLAFQHKQQTVLVVTHGDLIRSLCALFTQETFCDAYSQYGNGQFLTLLFDHQSHRFQSIA</sequence>
<dbReference type="CDD" id="cd07067">
    <property type="entry name" value="HP_PGM_like"/>
    <property type="match status" value="1"/>
</dbReference>
<dbReference type="SMART" id="SM00855">
    <property type="entry name" value="PGAM"/>
    <property type="match status" value="1"/>
</dbReference>
<dbReference type="InterPro" id="IPR001345">
    <property type="entry name" value="PG/BPGM_mutase_AS"/>
</dbReference>
<dbReference type="Proteomes" id="UP001239782">
    <property type="component" value="Chromosome"/>
</dbReference>
<dbReference type="PROSITE" id="PS00175">
    <property type="entry name" value="PG_MUTASE"/>
    <property type="match status" value="1"/>
</dbReference>
<dbReference type="Gene3D" id="3.40.50.1240">
    <property type="entry name" value="Phosphoglycerate mutase-like"/>
    <property type="match status" value="1"/>
</dbReference>
<dbReference type="InterPro" id="IPR013078">
    <property type="entry name" value="His_Pase_superF_clade-1"/>
</dbReference>
<organism evidence="4 5">
    <name type="scientific">Pleionea litopenaei</name>
    <dbReference type="NCBI Taxonomy" id="3070815"/>
    <lineage>
        <taxon>Bacteria</taxon>
        <taxon>Pseudomonadati</taxon>
        <taxon>Pseudomonadota</taxon>
        <taxon>Gammaproteobacteria</taxon>
        <taxon>Oceanospirillales</taxon>
        <taxon>Pleioneaceae</taxon>
        <taxon>Pleionea</taxon>
    </lineage>
</organism>
<keyword evidence="1 4" id="KW-0378">Hydrolase</keyword>
<dbReference type="GO" id="GO:0005829">
    <property type="term" value="C:cytosol"/>
    <property type="evidence" value="ECO:0007669"/>
    <property type="project" value="TreeGrafter"/>
</dbReference>
<dbReference type="EMBL" id="CP133548">
    <property type="protein sequence ID" value="WMS86073.1"/>
    <property type="molecule type" value="Genomic_DNA"/>
</dbReference>
<dbReference type="InterPro" id="IPR029033">
    <property type="entry name" value="His_PPase_superfam"/>
</dbReference>
<accession>A0AA51RR06</accession>
<dbReference type="Pfam" id="PF00300">
    <property type="entry name" value="His_Phos_1"/>
    <property type="match status" value="1"/>
</dbReference>
<evidence type="ECO:0000256" key="2">
    <source>
        <dbReference type="PIRSR" id="PIRSR613078-1"/>
    </source>
</evidence>